<feature type="coiled-coil region" evidence="1">
    <location>
        <begin position="71"/>
        <end position="98"/>
    </location>
</feature>
<keyword evidence="3" id="KW-1185">Reference proteome</keyword>
<accession>A0A081N1U4</accession>
<evidence type="ECO:0000313" key="2">
    <source>
        <dbReference type="EMBL" id="KEQ12417.1"/>
    </source>
</evidence>
<keyword evidence="1" id="KW-0175">Coiled coil</keyword>
<dbReference type="AlphaFoldDB" id="A0A081N1U4"/>
<evidence type="ECO:0000313" key="3">
    <source>
        <dbReference type="Proteomes" id="UP000028006"/>
    </source>
</evidence>
<dbReference type="Proteomes" id="UP000028006">
    <property type="component" value="Unassembled WGS sequence"/>
</dbReference>
<dbReference type="RefSeq" id="WP_034877777.1">
    <property type="nucleotide sequence ID" value="NZ_JOKG01000004.1"/>
</dbReference>
<gene>
    <name evidence="2" type="ORF">GZ77_17935</name>
</gene>
<proteinExistence type="predicted"/>
<reference evidence="2 3" key="1">
    <citation type="submission" date="2014-06" db="EMBL/GenBank/DDBJ databases">
        <title>Whole Genome Sequences of Three Symbiotic Endozoicomonas Bacteria.</title>
        <authorList>
            <person name="Neave M.J."/>
            <person name="Apprill A."/>
            <person name="Voolstra C.R."/>
        </authorList>
    </citation>
    <scope>NUCLEOTIDE SEQUENCE [LARGE SCALE GENOMIC DNA]</scope>
    <source>
        <strain evidence="2 3">LMG 24815</strain>
    </source>
</reference>
<organism evidence="2 3">
    <name type="scientific">Endozoicomonas montiporae</name>
    <dbReference type="NCBI Taxonomy" id="1027273"/>
    <lineage>
        <taxon>Bacteria</taxon>
        <taxon>Pseudomonadati</taxon>
        <taxon>Pseudomonadota</taxon>
        <taxon>Gammaproteobacteria</taxon>
        <taxon>Oceanospirillales</taxon>
        <taxon>Endozoicomonadaceae</taxon>
        <taxon>Endozoicomonas</taxon>
    </lineage>
</organism>
<evidence type="ECO:0000256" key="1">
    <source>
        <dbReference type="SAM" id="Coils"/>
    </source>
</evidence>
<name>A0A081N1U4_9GAMM</name>
<protein>
    <submittedName>
        <fullName evidence="2">Uncharacterized protein</fullName>
    </submittedName>
</protein>
<sequence length="130" mass="14592">MPAQGLLAGIPNPMKKDNLSQLHKKLNESIAFHKALSEEIASVQHDAGQQAQQLSRLNGNMAMLESSNEPDEELAKRIDRLKQELDDAEAFYKSLQAREKKLQTAEIHAAQSVQTLQSELKMEELKKGRD</sequence>
<comment type="caution">
    <text evidence="2">The sequence shown here is derived from an EMBL/GenBank/DDBJ whole genome shotgun (WGS) entry which is preliminary data.</text>
</comment>
<dbReference type="EMBL" id="JOKG01000004">
    <property type="protein sequence ID" value="KEQ12417.1"/>
    <property type="molecule type" value="Genomic_DNA"/>
</dbReference>